<keyword evidence="4" id="KW-0460">Magnesium</keyword>
<evidence type="ECO:0000313" key="7">
    <source>
        <dbReference type="Proteomes" id="UP001371456"/>
    </source>
</evidence>
<evidence type="ECO:0000256" key="5">
    <source>
        <dbReference type="ARBA" id="ARBA00023052"/>
    </source>
</evidence>
<name>A0AAN8Y7M1_SOLBU</name>
<comment type="similarity">
    <text evidence="2">Belongs to the TPP enzyme family.</text>
</comment>
<protein>
    <submittedName>
        <fullName evidence="6">Uncharacterized protein</fullName>
    </submittedName>
</protein>
<dbReference type="GO" id="GO:0005829">
    <property type="term" value="C:cytosol"/>
    <property type="evidence" value="ECO:0007669"/>
    <property type="project" value="TreeGrafter"/>
</dbReference>
<evidence type="ECO:0000256" key="3">
    <source>
        <dbReference type="ARBA" id="ARBA00022723"/>
    </source>
</evidence>
<evidence type="ECO:0000313" key="6">
    <source>
        <dbReference type="EMBL" id="KAK6779758.1"/>
    </source>
</evidence>
<keyword evidence="5" id="KW-0786">Thiamine pyrophosphate</keyword>
<accession>A0AAN8Y7M1</accession>
<dbReference type="Proteomes" id="UP001371456">
    <property type="component" value="Unassembled WGS sequence"/>
</dbReference>
<dbReference type="GO" id="GO:0000949">
    <property type="term" value="P:aromatic amino acid family catabolic process to alcohol via Ehrlich pathway"/>
    <property type="evidence" value="ECO:0007669"/>
    <property type="project" value="TreeGrafter"/>
</dbReference>
<keyword evidence="7" id="KW-1185">Reference proteome</keyword>
<evidence type="ECO:0000256" key="4">
    <source>
        <dbReference type="ARBA" id="ARBA00022842"/>
    </source>
</evidence>
<dbReference type="InterPro" id="IPR012110">
    <property type="entry name" value="PDC/IPDC-like"/>
</dbReference>
<keyword evidence="3" id="KW-0479">Metal-binding</keyword>
<comment type="cofactor">
    <cofactor evidence="1">
        <name>thiamine diphosphate</name>
        <dbReference type="ChEBI" id="CHEBI:58937"/>
    </cofactor>
</comment>
<evidence type="ECO:0000256" key="1">
    <source>
        <dbReference type="ARBA" id="ARBA00001964"/>
    </source>
</evidence>
<dbReference type="PANTHER" id="PTHR43452:SF6">
    <property type="entry name" value="PYRUVATE DECARBOXYLASE 2"/>
    <property type="match status" value="1"/>
</dbReference>
<proteinExistence type="inferred from homology"/>
<dbReference type="EMBL" id="JBANQN010000009">
    <property type="protein sequence ID" value="KAK6779758.1"/>
    <property type="molecule type" value="Genomic_DNA"/>
</dbReference>
<dbReference type="GO" id="GO:0004737">
    <property type="term" value="F:pyruvate decarboxylase activity"/>
    <property type="evidence" value="ECO:0007669"/>
    <property type="project" value="TreeGrafter"/>
</dbReference>
<gene>
    <name evidence="6" type="ORF">RDI58_021942</name>
</gene>
<dbReference type="PANTHER" id="PTHR43452">
    <property type="entry name" value="PYRUVATE DECARBOXYLASE"/>
    <property type="match status" value="1"/>
</dbReference>
<organism evidence="6 7">
    <name type="scientific">Solanum bulbocastanum</name>
    <name type="common">Wild potato</name>
    <dbReference type="NCBI Taxonomy" id="147425"/>
    <lineage>
        <taxon>Eukaryota</taxon>
        <taxon>Viridiplantae</taxon>
        <taxon>Streptophyta</taxon>
        <taxon>Embryophyta</taxon>
        <taxon>Tracheophyta</taxon>
        <taxon>Spermatophyta</taxon>
        <taxon>Magnoliopsida</taxon>
        <taxon>eudicotyledons</taxon>
        <taxon>Gunneridae</taxon>
        <taxon>Pentapetalae</taxon>
        <taxon>asterids</taxon>
        <taxon>lamiids</taxon>
        <taxon>Solanales</taxon>
        <taxon>Solanaceae</taxon>
        <taxon>Solanoideae</taxon>
        <taxon>Solaneae</taxon>
        <taxon>Solanum</taxon>
    </lineage>
</organism>
<dbReference type="AlphaFoldDB" id="A0AAN8Y7M1"/>
<comment type="caution">
    <text evidence="6">The sequence shown here is derived from an EMBL/GenBank/DDBJ whole genome shotgun (WGS) entry which is preliminary data.</text>
</comment>
<sequence>MRDFLAALAERLKHNPTSYENYLRIYVPDGQPLKCEPKEALRVNVLFQHIQNMLSGESAVIAETGDSWFNCQKLKLPQG</sequence>
<evidence type="ECO:0000256" key="2">
    <source>
        <dbReference type="ARBA" id="ARBA00007812"/>
    </source>
</evidence>
<reference evidence="6 7" key="1">
    <citation type="submission" date="2024-02" db="EMBL/GenBank/DDBJ databases">
        <title>de novo genome assembly of Solanum bulbocastanum strain 11H21.</title>
        <authorList>
            <person name="Hosaka A.J."/>
        </authorList>
    </citation>
    <scope>NUCLEOTIDE SEQUENCE [LARGE SCALE GENOMIC DNA]</scope>
    <source>
        <tissue evidence="6">Young leaves</tissue>
    </source>
</reference>
<dbReference type="GO" id="GO:0046872">
    <property type="term" value="F:metal ion binding"/>
    <property type="evidence" value="ECO:0007669"/>
    <property type="project" value="UniProtKB-KW"/>
</dbReference>